<keyword evidence="9" id="KW-1185">Reference proteome</keyword>
<name>A0ABN7R9G9_9BACT</name>
<evidence type="ECO:0000256" key="3">
    <source>
        <dbReference type="ARBA" id="ARBA00022801"/>
    </source>
</evidence>
<sequence length="508" mass="55218">MKRLLLITLLLIPAALQAAPKYWIYLKNKDLASSPAVSPQTLASRQQLGLPISDETDLPINIGYEQALKAQSVTIINKSKWLNAVSANLTSEQAMKVRELDFVQEVIPIDPGFYVAKTQPIEKAQMAPVMSQVQASLFLKEGITAKDVTIGVIDAGFYGADSSLALAKIFSNKRILGIRDYVKPGRAGELLFSTAESFSDMHGTEVMAAIAGVDFQDEIQYGMATNAKFYLARTDYSMREYRGEEDNWIAAMEWMDSLGVRLINTSLGYAKGFSDPKENYIPSQMDGKTSAITRAAQIASDKKGIMLIVSAGNEGDDKSWGIVSAPADAKGVLSVGATNGKLWNRIGYSSVGPEFLSYVKPNVSCFSLYGTSLSAPVITGFAACLLQANPKLTNKELISLIEKSSHLYPYGNNFVGYGVPQASRALALAKAPYLPDSGKLVRAKGRSIDIEVASAEPVVAIYRKKNEKDVLSQQVAKVQNGKISLKRQSGEHFTTIDLQNSVIEVAWD</sequence>
<dbReference type="InterPro" id="IPR015500">
    <property type="entry name" value="Peptidase_S8_subtilisin-rel"/>
</dbReference>
<dbReference type="PROSITE" id="PS51892">
    <property type="entry name" value="SUBTILASE"/>
    <property type="match status" value="1"/>
</dbReference>
<dbReference type="PROSITE" id="PS00138">
    <property type="entry name" value="SUBTILASE_SER"/>
    <property type="match status" value="1"/>
</dbReference>
<feature type="signal peptide" evidence="6">
    <location>
        <begin position="1"/>
        <end position="18"/>
    </location>
</feature>
<dbReference type="PANTHER" id="PTHR43806">
    <property type="entry name" value="PEPTIDASE S8"/>
    <property type="match status" value="1"/>
</dbReference>
<gene>
    <name evidence="8" type="ORF">DYBT9623_03390</name>
</gene>
<reference evidence="8 9" key="1">
    <citation type="submission" date="2021-04" db="EMBL/GenBank/DDBJ databases">
        <authorList>
            <person name="Rodrigo-Torres L."/>
            <person name="Arahal R. D."/>
            <person name="Lucena T."/>
        </authorList>
    </citation>
    <scope>NUCLEOTIDE SEQUENCE [LARGE SCALE GENOMIC DNA]</scope>
    <source>
        <strain evidence="8 9">CECT 9623</strain>
    </source>
</reference>
<keyword evidence="2 5" id="KW-0645">Protease</keyword>
<dbReference type="Proteomes" id="UP000679725">
    <property type="component" value="Unassembled WGS sequence"/>
</dbReference>
<dbReference type="InterPro" id="IPR036852">
    <property type="entry name" value="Peptidase_S8/S53_dom_sf"/>
</dbReference>
<dbReference type="InterPro" id="IPR050131">
    <property type="entry name" value="Peptidase_S8_subtilisin-like"/>
</dbReference>
<dbReference type="PRINTS" id="PR00723">
    <property type="entry name" value="SUBTILISIN"/>
</dbReference>
<evidence type="ECO:0000256" key="4">
    <source>
        <dbReference type="ARBA" id="ARBA00022825"/>
    </source>
</evidence>
<feature type="domain" description="Peptidase S8/S53" evidence="7">
    <location>
        <begin position="192"/>
        <end position="418"/>
    </location>
</feature>
<dbReference type="InterPro" id="IPR023828">
    <property type="entry name" value="Peptidase_S8_Ser-AS"/>
</dbReference>
<evidence type="ECO:0000256" key="2">
    <source>
        <dbReference type="ARBA" id="ARBA00022670"/>
    </source>
</evidence>
<feature type="chain" id="PRO_5046455854" description="Peptidase S8/S53 domain-containing protein" evidence="6">
    <location>
        <begin position="19"/>
        <end position="508"/>
    </location>
</feature>
<organism evidence="8 9">
    <name type="scientific">Dyadobacter linearis</name>
    <dbReference type="NCBI Taxonomy" id="2823330"/>
    <lineage>
        <taxon>Bacteria</taxon>
        <taxon>Pseudomonadati</taxon>
        <taxon>Bacteroidota</taxon>
        <taxon>Cytophagia</taxon>
        <taxon>Cytophagales</taxon>
        <taxon>Spirosomataceae</taxon>
        <taxon>Dyadobacter</taxon>
    </lineage>
</organism>
<dbReference type="Gene3D" id="3.40.50.200">
    <property type="entry name" value="Peptidase S8/S53 domain"/>
    <property type="match status" value="1"/>
</dbReference>
<feature type="active site" description="Charge relay system" evidence="5">
    <location>
        <position position="372"/>
    </location>
</feature>
<evidence type="ECO:0000256" key="6">
    <source>
        <dbReference type="SAM" id="SignalP"/>
    </source>
</evidence>
<accession>A0ABN7R9G9</accession>
<evidence type="ECO:0000259" key="7">
    <source>
        <dbReference type="Pfam" id="PF00082"/>
    </source>
</evidence>
<proteinExistence type="inferred from homology"/>
<dbReference type="RefSeq" id="WP_215234698.1">
    <property type="nucleotide sequence ID" value="NZ_CAJRAU010000004.1"/>
</dbReference>
<feature type="active site" description="Charge relay system" evidence="5">
    <location>
        <position position="202"/>
    </location>
</feature>
<dbReference type="Pfam" id="PF00082">
    <property type="entry name" value="Peptidase_S8"/>
    <property type="match status" value="1"/>
</dbReference>
<keyword evidence="6" id="KW-0732">Signal</keyword>
<comment type="caution">
    <text evidence="8">The sequence shown here is derived from an EMBL/GenBank/DDBJ whole genome shotgun (WGS) entry which is preliminary data.</text>
</comment>
<dbReference type="EMBL" id="CAJRAU010000004">
    <property type="protein sequence ID" value="CAG5071307.1"/>
    <property type="molecule type" value="Genomic_DNA"/>
</dbReference>
<dbReference type="PANTHER" id="PTHR43806:SF67">
    <property type="entry name" value="EGF-LIKE DOMAIN-CONTAINING PROTEIN"/>
    <property type="match status" value="1"/>
</dbReference>
<evidence type="ECO:0000256" key="5">
    <source>
        <dbReference type="PROSITE-ProRule" id="PRU01240"/>
    </source>
</evidence>
<dbReference type="InterPro" id="IPR000209">
    <property type="entry name" value="Peptidase_S8/S53_dom"/>
</dbReference>
<comment type="similarity">
    <text evidence="1 5">Belongs to the peptidase S8 family.</text>
</comment>
<feature type="active site" description="Charge relay system" evidence="5">
    <location>
        <position position="154"/>
    </location>
</feature>
<evidence type="ECO:0000313" key="9">
    <source>
        <dbReference type="Proteomes" id="UP000679725"/>
    </source>
</evidence>
<dbReference type="SUPFAM" id="SSF52743">
    <property type="entry name" value="Subtilisin-like"/>
    <property type="match status" value="1"/>
</dbReference>
<keyword evidence="4 5" id="KW-0720">Serine protease</keyword>
<protein>
    <recommendedName>
        <fullName evidence="7">Peptidase S8/S53 domain-containing protein</fullName>
    </recommendedName>
</protein>
<keyword evidence="3 5" id="KW-0378">Hydrolase</keyword>
<evidence type="ECO:0000256" key="1">
    <source>
        <dbReference type="ARBA" id="ARBA00011073"/>
    </source>
</evidence>
<evidence type="ECO:0000313" key="8">
    <source>
        <dbReference type="EMBL" id="CAG5071307.1"/>
    </source>
</evidence>